<name>A0ABT2AQS5_9BURK</name>
<evidence type="ECO:0000313" key="2">
    <source>
        <dbReference type="EMBL" id="MCS0598564.1"/>
    </source>
</evidence>
<evidence type="ECO:0000313" key="3">
    <source>
        <dbReference type="Proteomes" id="UP001206572"/>
    </source>
</evidence>
<feature type="transmembrane region" description="Helical" evidence="1">
    <location>
        <begin position="7"/>
        <end position="26"/>
    </location>
</feature>
<sequence>MSNLEKKWWFNALAGGVSAFCARFVLEQAGIPDPAGAAQWTLFFFCVLGFWRGFSFLAWLAILLAWPRSPLLDSK</sequence>
<reference evidence="2 3" key="1">
    <citation type="submission" date="2022-08" db="EMBL/GenBank/DDBJ databases">
        <title>Reclassification of Massilia species as members of the genera Telluria, Duganella, Pseudoduganella, Mokoshia gen. nov. and Zemynaea gen. nov. using orthogonal and non-orthogonal genome-based approaches.</title>
        <authorList>
            <person name="Bowman J.P."/>
        </authorList>
    </citation>
    <scope>NUCLEOTIDE SEQUENCE [LARGE SCALE GENOMIC DNA]</scope>
    <source>
        <strain evidence="2 3">JCM 31661</strain>
    </source>
</reference>
<protein>
    <recommendedName>
        <fullName evidence="4">PspC domain-containing protein</fullName>
    </recommendedName>
</protein>
<dbReference type="EMBL" id="JANUHA010000016">
    <property type="protein sequence ID" value="MCS0598564.1"/>
    <property type="molecule type" value="Genomic_DNA"/>
</dbReference>
<dbReference type="RefSeq" id="WP_258829572.1">
    <property type="nucleotide sequence ID" value="NZ_JANUHA010000016.1"/>
</dbReference>
<keyword evidence="1" id="KW-0812">Transmembrane</keyword>
<evidence type="ECO:0008006" key="4">
    <source>
        <dbReference type="Google" id="ProtNLM"/>
    </source>
</evidence>
<keyword evidence="1" id="KW-1133">Transmembrane helix</keyword>
<proteinExistence type="predicted"/>
<organism evidence="2 3">
    <name type="scientific">Massilia agri</name>
    <dbReference type="NCBI Taxonomy" id="1886785"/>
    <lineage>
        <taxon>Bacteria</taxon>
        <taxon>Pseudomonadati</taxon>
        <taxon>Pseudomonadota</taxon>
        <taxon>Betaproteobacteria</taxon>
        <taxon>Burkholderiales</taxon>
        <taxon>Oxalobacteraceae</taxon>
        <taxon>Telluria group</taxon>
        <taxon>Massilia</taxon>
    </lineage>
</organism>
<keyword evidence="1" id="KW-0472">Membrane</keyword>
<gene>
    <name evidence="2" type="ORF">NX780_19670</name>
</gene>
<accession>A0ABT2AQS5</accession>
<comment type="caution">
    <text evidence="2">The sequence shown here is derived from an EMBL/GenBank/DDBJ whole genome shotgun (WGS) entry which is preliminary data.</text>
</comment>
<dbReference type="Proteomes" id="UP001206572">
    <property type="component" value="Unassembled WGS sequence"/>
</dbReference>
<feature type="transmembrane region" description="Helical" evidence="1">
    <location>
        <begin position="38"/>
        <end position="66"/>
    </location>
</feature>
<keyword evidence="3" id="KW-1185">Reference proteome</keyword>
<evidence type="ECO:0000256" key="1">
    <source>
        <dbReference type="SAM" id="Phobius"/>
    </source>
</evidence>